<evidence type="ECO:0000259" key="3">
    <source>
        <dbReference type="PROSITE" id="PS51154"/>
    </source>
</evidence>
<feature type="region of interest" description="Disordered" evidence="2">
    <location>
        <begin position="489"/>
        <end position="553"/>
    </location>
</feature>
<dbReference type="InterPro" id="IPR036865">
    <property type="entry name" value="CRAL-TRIO_dom_sf"/>
</dbReference>
<sequence length="630" mass="69098">MDPLGAPSQFVDVDTLPSWMDSFEPGEPDPRDPFPGGCPRSPFPCNRAVGGKVVLWKGDVALLNCTAIVNTSNESLSDKNPVSESICALAGPDLLEDLQKLKGCRTGEAKLTKGFNLAARFIIHTVGPKYKSRYRTAAESSLYSCYWNVLQLTKEQAMSSVGFCVINSAKRGYPLEDATHIALRTVRRFLEAHGDTIEKVVFAVSDLEEATYRKLLPLYFPRSLEEEARSLPLLPADIGNAQGEPVVPERQIRISEKPGAPEDPRAAAEEDEEEDGLEVGLSFVGSHAFARMEEDVDKQRRLVLQGQLSEAALQKQHQRNYNRWLCQARAEDLSDIASLKALYQTGVDNCGRTVMVVVGRNIPVTLIDMDKALLYFIHVMDHIVVKEYVLVYFHTLTSDYNRLDSDFLKKLYDVVDAKYKRNLKAVYFVHPTFRSKVATWFFTTFSVSGLKDKVHQVESLHQLFAAIAPEQIDFPPFVLEYDARVRGLGPPPASRGPRRLRPGSVPGPLPSRLPFRGPGPRLLPVPETGRAEVRVGPGSPQPTGVGRDDRERTPLDLSVFAGAWPLRGRIPRAPQPPAGAGAAVAAAAGSETAPSGLAGQGRIRGPAVPSLVRGFQARPLCLRLPGPLGS</sequence>
<name>A0A6I8PES2_ORNAN</name>
<dbReference type="CDD" id="cd02905">
    <property type="entry name" value="Macro_GDAP2-like"/>
    <property type="match status" value="1"/>
</dbReference>
<dbReference type="Gene3D" id="3.40.220.10">
    <property type="entry name" value="Leucine Aminopeptidase, subunit E, domain 1"/>
    <property type="match status" value="1"/>
</dbReference>
<reference evidence="4" key="1">
    <citation type="submission" date="2025-08" db="UniProtKB">
        <authorList>
            <consortium name="Ensembl"/>
        </authorList>
    </citation>
    <scope>IDENTIFICATION</scope>
    <source>
        <strain evidence="4">Glennie</strain>
    </source>
</reference>
<keyword evidence="5" id="KW-1185">Reference proteome</keyword>
<dbReference type="Pfam" id="PF13716">
    <property type="entry name" value="CRAL_TRIO_2"/>
    <property type="match status" value="1"/>
</dbReference>
<feature type="compositionally biased region" description="Low complexity" evidence="2">
    <location>
        <begin position="512"/>
        <end position="526"/>
    </location>
</feature>
<comment type="similarity">
    <text evidence="1">Belongs to the GDAP2 family.</text>
</comment>
<evidence type="ECO:0000313" key="5">
    <source>
        <dbReference type="Proteomes" id="UP000002279"/>
    </source>
</evidence>
<gene>
    <name evidence="4" type="primary">GDAP2</name>
</gene>
<dbReference type="Proteomes" id="UP000002279">
    <property type="component" value="Unplaced"/>
</dbReference>
<dbReference type="PROSITE" id="PS51154">
    <property type="entry name" value="MACRO"/>
    <property type="match status" value="1"/>
</dbReference>
<dbReference type="InterPro" id="IPR001251">
    <property type="entry name" value="CRAL-TRIO_dom"/>
</dbReference>
<organism evidence="4 5">
    <name type="scientific">Ornithorhynchus anatinus</name>
    <name type="common">Duckbill platypus</name>
    <dbReference type="NCBI Taxonomy" id="9258"/>
    <lineage>
        <taxon>Eukaryota</taxon>
        <taxon>Metazoa</taxon>
        <taxon>Chordata</taxon>
        <taxon>Craniata</taxon>
        <taxon>Vertebrata</taxon>
        <taxon>Euteleostomi</taxon>
        <taxon>Mammalia</taxon>
        <taxon>Monotremata</taxon>
        <taxon>Ornithorhynchidae</taxon>
        <taxon>Ornithorhynchus</taxon>
    </lineage>
</organism>
<dbReference type="SMART" id="SM00516">
    <property type="entry name" value="SEC14"/>
    <property type="match status" value="1"/>
</dbReference>
<dbReference type="InterPro" id="IPR043472">
    <property type="entry name" value="Macro_dom-like"/>
</dbReference>
<dbReference type="Gene3D" id="3.40.525.10">
    <property type="entry name" value="CRAL-TRIO lipid binding domain"/>
    <property type="match status" value="1"/>
</dbReference>
<dbReference type="GeneTree" id="ENSGT00940000156336"/>
<dbReference type="SUPFAM" id="SSF52949">
    <property type="entry name" value="Macro domain-like"/>
    <property type="match status" value="1"/>
</dbReference>
<dbReference type="InterPro" id="IPR002589">
    <property type="entry name" value="Macro_dom"/>
</dbReference>
<dbReference type="InterPro" id="IPR035793">
    <property type="entry name" value="Macro_GDAP2"/>
</dbReference>
<protein>
    <submittedName>
        <fullName evidence="4">Ganglioside induced differentiation associated protein 2</fullName>
    </submittedName>
</protein>
<dbReference type="SMART" id="SM00506">
    <property type="entry name" value="A1pp"/>
    <property type="match status" value="1"/>
</dbReference>
<reference evidence="4" key="2">
    <citation type="submission" date="2025-09" db="UniProtKB">
        <authorList>
            <consortium name="Ensembl"/>
        </authorList>
    </citation>
    <scope>IDENTIFICATION</scope>
    <source>
        <strain evidence="4">Glennie</strain>
    </source>
</reference>
<feature type="compositionally biased region" description="Basic and acidic residues" evidence="2">
    <location>
        <begin position="250"/>
        <end position="268"/>
    </location>
</feature>
<dbReference type="Pfam" id="PF01661">
    <property type="entry name" value="Macro"/>
    <property type="match status" value="1"/>
</dbReference>
<dbReference type="Ensembl" id="ENSOANT00000059100.1">
    <property type="protein sequence ID" value="ENSOANP00000050603.1"/>
    <property type="gene ID" value="ENSOANG00000038329.1"/>
</dbReference>
<feature type="domain" description="Macro" evidence="3">
    <location>
        <begin position="40"/>
        <end position="220"/>
    </location>
</feature>
<evidence type="ECO:0000256" key="1">
    <source>
        <dbReference type="ARBA" id="ARBA00008355"/>
    </source>
</evidence>
<evidence type="ECO:0000313" key="4">
    <source>
        <dbReference type="Ensembl" id="ENSOANP00000050603.1"/>
    </source>
</evidence>
<dbReference type="SUPFAM" id="SSF52087">
    <property type="entry name" value="CRAL/TRIO domain"/>
    <property type="match status" value="1"/>
</dbReference>
<evidence type="ECO:0000256" key="2">
    <source>
        <dbReference type="SAM" id="MobiDB-lite"/>
    </source>
</evidence>
<dbReference type="PANTHER" id="PTHR11106">
    <property type="entry name" value="GANGLIOSIDE INDUCED DIFFERENTIATION ASSOCIATED PROTEIN 2-RELATED"/>
    <property type="match status" value="1"/>
</dbReference>
<dbReference type="CDD" id="cd00170">
    <property type="entry name" value="SEC14"/>
    <property type="match status" value="1"/>
</dbReference>
<proteinExistence type="inferred from homology"/>
<dbReference type="Bgee" id="ENSOANG00000038329">
    <property type="expression patterns" value="Expressed in heart and 7 other cell types or tissues"/>
</dbReference>
<dbReference type="PANTHER" id="PTHR11106:SF72">
    <property type="entry name" value="GANGLIOSIDE-INDUCED DIFFERENTIATION-ASSOCIATED PROTEIN 2"/>
    <property type="match status" value="1"/>
</dbReference>
<feature type="region of interest" description="Disordered" evidence="2">
    <location>
        <begin position="18"/>
        <end position="38"/>
    </location>
</feature>
<feature type="region of interest" description="Disordered" evidence="2">
    <location>
        <begin position="245"/>
        <end position="275"/>
    </location>
</feature>
<dbReference type="AlphaFoldDB" id="A0A6I8PES2"/>
<accession>A0A6I8PES2</accession>
<dbReference type="OMA" id="FCTTSTI"/>